<dbReference type="Gene3D" id="3.40.50.1460">
    <property type="match status" value="1"/>
</dbReference>
<proteinExistence type="predicted"/>
<dbReference type="Proteomes" id="UP000318815">
    <property type="component" value="Unassembled WGS sequence"/>
</dbReference>
<dbReference type="GO" id="GO:0006508">
    <property type="term" value="P:proteolysis"/>
    <property type="evidence" value="ECO:0007669"/>
    <property type="project" value="InterPro"/>
</dbReference>
<evidence type="ECO:0000313" key="2">
    <source>
        <dbReference type="EMBL" id="TWV93954.1"/>
    </source>
</evidence>
<dbReference type="InterPro" id="IPR011600">
    <property type="entry name" value="Pept_C14_caspase"/>
</dbReference>
<dbReference type="RefSeq" id="WP_146307871.1">
    <property type="nucleotide sequence ID" value="NZ_VOHS01000051.1"/>
</dbReference>
<gene>
    <name evidence="2" type="ORF">FEF09_26330</name>
</gene>
<evidence type="ECO:0000313" key="3">
    <source>
        <dbReference type="Proteomes" id="UP000318815"/>
    </source>
</evidence>
<sequence length="145" mass="16406">MPQKNLYAVLIGINHYEAVNRLNGCVKDILNIDAILRKICVSQIASSITYHPLYLLSPRDGDTSIQDYQQEHGLSFDYHAPDFVNVTQKAFDHLGNASDEDICLFYFSGHGSTMQMPPGFRPDKGNPQWETIVCSDSRKPGVRMW</sequence>
<keyword evidence="3" id="KW-1185">Reference proteome</keyword>
<reference evidence="2 3" key="1">
    <citation type="submission" date="2019-08" db="EMBL/GenBank/DDBJ databases">
        <title>Whole genome sequencing of chitin degrading bacteria Chitinophaga pinensis YS16.</title>
        <authorList>
            <person name="Singh R.P."/>
            <person name="Manchanda G."/>
            <person name="Maurya I.K."/>
            <person name="Joshi N.K."/>
            <person name="Srivastava A.K."/>
        </authorList>
    </citation>
    <scope>NUCLEOTIDE SEQUENCE [LARGE SCALE GENOMIC DNA]</scope>
    <source>
        <strain evidence="2 3">YS-16</strain>
    </source>
</reference>
<feature type="domain" description="Peptidase C14 caspase" evidence="1">
    <location>
        <begin position="7"/>
        <end position="136"/>
    </location>
</feature>
<dbReference type="AlphaFoldDB" id="A0A5C6LL84"/>
<dbReference type="EMBL" id="VOHS01000051">
    <property type="protein sequence ID" value="TWV93954.1"/>
    <property type="molecule type" value="Genomic_DNA"/>
</dbReference>
<dbReference type="GO" id="GO:0004197">
    <property type="term" value="F:cysteine-type endopeptidase activity"/>
    <property type="evidence" value="ECO:0007669"/>
    <property type="project" value="InterPro"/>
</dbReference>
<accession>A0A5C6LL84</accession>
<comment type="caution">
    <text evidence="2">The sequence shown here is derived from an EMBL/GenBank/DDBJ whole genome shotgun (WGS) entry which is preliminary data.</text>
</comment>
<dbReference type="Pfam" id="PF00656">
    <property type="entry name" value="Peptidase_C14"/>
    <property type="match status" value="1"/>
</dbReference>
<protein>
    <submittedName>
        <fullName evidence="2">Caspase family protein</fullName>
    </submittedName>
</protein>
<dbReference type="OrthoDB" id="2546654at2"/>
<evidence type="ECO:0000259" key="1">
    <source>
        <dbReference type="Pfam" id="PF00656"/>
    </source>
</evidence>
<name>A0A5C6LL84_9BACT</name>
<organism evidence="2 3">
    <name type="scientific">Chitinophaga pinensis</name>
    <dbReference type="NCBI Taxonomy" id="79329"/>
    <lineage>
        <taxon>Bacteria</taxon>
        <taxon>Pseudomonadati</taxon>
        <taxon>Bacteroidota</taxon>
        <taxon>Chitinophagia</taxon>
        <taxon>Chitinophagales</taxon>
        <taxon>Chitinophagaceae</taxon>
        <taxon>Chitinophaga</taxon>
    </lineage>
</organism>